<gene>
    <name evidence="1" type="ORF">SMD11_1210</name>
</gene>
<name>A0A1Z2KY56_9ACTN</name>
<evidence type="ECO:0000313" key="2">
    <source>
        <dbReference type="Proteomes" id="UP000195755"/>
    </source>
</evidence>
<dbReference type="EMBL" id="CP021744">
    <property type="protein sequence ID" value="ARZ66871.1"/>
    <property type="molecule type" value="Genomic_DNA"/>
</dbReference>
<dbReference type="KEGG" id="salj:SMD11_1210"/>
<reference evidence="1 2" key="1">
    <citation type="submission" date="2017-06" db="EMBL/GenBank/DDBJ databases">
        <title>Streptomyces albireticuli Genome sequencing and assembly.</title>
        <authorList>
            <person name="Wang Y."/>
            <person name="Du B."/>
            <person name="Ding Y."/>
            <person name="Liu H."/>
            <person name="Hou Q."/>
            <person name="Liu K."/>
            <person name="Yao L."/>
            <person name="Wang C."/>
        </authorList>
    </citation>
    <scope>NUCLEOTIDE SEQUENCE [LARGE SCALE GENOMIC DNA]</scope>
    <source>
        <strain evidence="1 2">MDJK11</strain>
    </source>
</reference>
<organism evidence="1 2">
    <name type="scientific">Streptomyces albireticuli</name>
    <dbReference type="NCBI Taxonomy" id="1940"/>
    <lineage>
        <taxon>Bacteria</taxon>
        <taxon>Bacillati</taxon>
        <taxon>Actinomycetota</taxon>
        <taxon>Actinomycetes</taxon>
        <taxon>Kitasatosporales</taxon>
        <taxon>Streptomycetaceae</taxon>
        <taxon>Streptomyces</taxon>
    </lineage>
</organism>
<protein>
    <submittedName>
        <fullName evidence="1">Uncharacterized protein</fullName>
    </submittedName>
</protein>
<dbReference type="Proteomes" id="UP000195755">
    <property type="component" value="Chromosome"/>
</dbReference>
<accession>A0A1Z2KY56</accession>
<proteinExistence type="predicted"/>
<sequence>MVDPTDRLRFTGRAAGRAVVSRSLPGRFTGREQEVIDALRSRDLHLTPGWDGTAVAPACTPKQRRAHAGLTGGQEIRGRCASA</sequence>
<dbReference type="AlphaFoldDB" id="A0A1Z2KY56"/>
<evidence type="ECO:0000313" key="1">
    <source>
        <dbReference type="EMBL" id="ARZ66871.1"/>
    </source>
</evidence>